<sequence>MLCSTLRTCFTAYPVVLSKAGTGINLILPRRFHQIFIKKAYKKKPSCQT</sequence>
<proteinExistence type="predicted"/>
<dbReference type="AlphaFoldDB" id="A0A5Q2N194"/>
<evidence type="ECO:0000313" key="2">
    <source>
        <dbReference type="Proteomes" id="UP000366051"/>
    </source>
</evidence>
<accession>A0A5Q2N194</accession>
<name>A0A5Q2N194_9FIRM</name>
<keyword evidence="2" id="KW-1185">Reference proteome</keyword>
<protein>
    <submittedName>
        <fullName evidence="1">Uncharacterized protein</fullName>
    </submittedName>
</protein>
<evidence type="ECO:0000313" key="1">
    <source>
        <dbReference type="EMBL" id="QGG47579.1"/>
    </source>
</evidence>
<dbReference type="KEGG" id="hcv:FTV88_1432"/>
<dbReference type="EMBL" id="CP045875">
    <property type="protein sequence ID" value="QGG47579.1"/>
    <property type="molecule type" value="Genomic_DNA"/>
</dbReference>
<gene>
    <name evidence="1" type="ORF">FTV88_1432</name>
</gene>
<dbReference type="Proteomes" id="UP000366051">
    <property type="component" value="Chromosome"/>
</dbReference>
<organism evidence="1 2">
    <name type="scientific">Heliorestis convoluta</name>
    <dbReference type="NCBI Taxonomy" id="356322"/>
    <lineage>
        <taxon>Bacteria</taxon>
        <taxon>Bacillati</taxon>
        <taxon>Bacillota</taxon>
        <taxon>Clostridia</taxon>
        <taxon>Eubacteriales</taxon>
        <taxon>Heliobacteriaceae</taxon>
        <taxon>Heliorestis</taxon>
    </lineage>
</organism>
<reference evidence="2" key="1">
    <citation type="submission" date="2019-11" db="EMBL/GenBank/DDBJ databases">
        <title>Genome sequence of Heliorestis convoluta strain HH, an alkaliphilic and minimalistic phototrophic bacterium from a soda lake in Egypt.</title>
        <authorList>
            <person name="Dewey E.D."/>
            <person name="Stokes L.M."/>
            <person name="Burchell B.M."/>
            <person name="Shaffer K.N."/>
            <person name="Huntington A.M."/>
            <person name="Baker J.M."/>
            <person name="Nadendla S."/>
            <person name="Giglio M.G."/>
            <person name="Touchman J.W."/>
            <person name="Blankenship R.E."/>
            <person name="Madigan M.T."/>
            <person name="Sattley W.M."/>
        </authorList>
    </citation>
    <scope>NUCLEOTIDE SEQUENCE [LARGE SCALE GENOMIC DNA]</scope>
    <source>
        <strain evidence="2">HH</strain>
    </source>
</reference>